<dbReference type="EMBL" id="BSFM01000021">
    <property type="protein sequence ID" value="GLK86603.1"/>
    <property type="molecule type" value="Genomic_DNA"/>
</dbReference>
<dbReference type="SUPFAM" id="SSF53597">
    <property type="entry name" value="Dihydrofolate reductase-like"/>
    <property type="match status" value="1"/>
</dbReference>
<dbReference type="GO" id="GO:0008703">
    <property type="term" value="F:5-amino-6-(5-phosphoribosylamino)uracil reductase activity"/>
    <property type="evidence" value="ECO:0007669"/>
    <property type="project" value="InterPro"/>
</dbReference>
<organism evidence="2 3">
    <name type="scientific">Ancylobacter defluvii</name>
    <dbReference type="NCBI Taxonomy" id="1282440"/>
    <lineage>
        <taxon>Bacteria</taxon>
        <taxon>Pseudomonadati</taxon>
        <taxon>Pseudomonadota</taxon>
        <taxon>Alphaproteobacteria</taxon>
        <taxon>Hyphomicrobiales</taxon>
        <taxon>Xanthobacteraceae</taxon>
        <taxon>Ancylobacter</taxon>
    </lineage>
</organism>
<dbReference type="PANTHER" id="PTHR38011">
    <property type="entry name" value="DIHYDROFOLATE REDUCTASE FAMILY PROTEIN (AFU_ORTHOLOGUE AFUA_8G06820)"/>
    <property type="match status" value="1"/>
</dbReference>
<dbReference type="InterPro" id="IPR050765">
    <property type="entry name" value="Riboflavin_Biosynth_HTPR"/>
</dbReference>
<gene>
    <name evidence="2" type="ORF">GCM10017653_46730</name>
</gene>
<evidence type="ECO:0000313" key="3">
    <source>
        <dbReference type="Proteomes" id="UP001143330"/>
    </source>
</evidence>
<dbReference type="AlphaFoldDB" id="A0A9W6K424"/>
<dbReference type="InterPro" id="IPR024072">
    <property type="entry name" value="DHFR-like_dom_sf"/>
</dbReference>
<proteinExistence type="predicted"/>
<name>A0A9W6K424_9HYPH</name>
<reference evidence="2" key="2">
    <citation type="submission" date="2023-01" db="EMBL/GenBank/DDBJ databases">
        <authorList>
            <person name="Sun Q."/>
            <person name="Evtushenko L."/>
        </authorList>
    </citation>
    <scope>NUCLEOTIDE SEQUENCE</scope>
    <source>
        <strain evidence="2">VKM B-2789</strain>
    </source>
</reference>
<evidence type="ECO:0000313" key="2">
    <source>
        <dbReference type="EMBL" id="GLK86603.1"/>
    </source>
</evidence>
<dbReference type="RefSeq" id="WP_213363652.1">
    <property type="nucleotide sequence ID" value="NZ_BSFM01000021.1"/>
</dbReference>
<accession>A0A9W6K424</accession>
<reference evidence="2" key="1">
    <citation type="journal article" date="2014" name="Int. J. Syst. Evol. Microbiol.">
        <title>Complete genome sequence of Corynebacterium casei LMG S-19264T (=DSM 44701T), isolated from a smear-ripened cheese.</title>
        <authorList>
            <consortium name="US DOE Joint Genome Institute (JGI-PGF)"/>
            <person name="Walter F."/>
            <person name="Albersmeier A."/>
            <person name="Kalinowski J."/>
            <person name="Ruckert C."/>
        </authorList>
    </citation>
    <scope>NUCLEOTIDE SEQUENCE</scope>
    <source>
        <strain evidence="2">VKM B-2789</strain>
    </source>
</reference>
<sequence>MASICGYMAVSLDGFIADAEGGIGWLKPFDSVDFGYERFIAGIDTVVMGRLTFEQILSFESGWLYAGKRGLIVTSRPLAAAPAGVSAWHGDVAELIAELRAGDGAAWVVGGAQLQAAFLAAGGLDRLDLFVIPLLLGDGVRLFPPGAVGSTSLALRESEALPLGMVRLAYDIAGSPEPRG</sequence>
<dbReference type="GO" id="GO:0009231">
    <property type="term" value="P:riboflavin biosynthetic process"/>
    <property type="evidence" value="ECO:0007669"/>
    <property type="project" value="InterPro"/>
</dbReference>
<feature type="domain" description="Bacterial bifunctional deaminase-reductase C-terminal" evidence="1">
    <location>
        <begin position="89"/>
        <end position="165"/>
    </location>
</feature>
<dbReference type="PANTHER" id="PTHR38011:SF11">
    <property type="entry name" value="2,5-DIAMINO-6-RIBOSYLAMINO-4(3H)-PYRIMIDINONE 5'-PHOSPHATE REDUCTASE"/>
    <property type="match status" value="1"/>
</dbReference>
<keyword evidence="3" id="KW-1185">Reference proteome</keyword>
<dbReference type="Proteomes" id="UP001143330">
    <property type="component" value="Unassembled WGS sequence"/>
</dbReference>
<dbReference type="Gene3D" id="3.40.430.10">
    <property type="entry name" value="Dihydrofolate Reductase, subunit A"/>
    <property type="match status" value="1"/>
</dbReference>
<protein>
    <recommendedName>
        <fullName evidence="1">Bacterial bifunctional deaminase-reductase C-terminal domain-containing protein</fullName>
    </recommendedName>
</protein>
<dbReference type="InterPro" id="IPR002734">
    <property type="entry name" value="RibDG_C"/>
</dbReference>
<evidence type="ECO:0000259" key="1">
    <source>
        <dbReference type="Pfam" id="PF01872"/>
    </source>
</evidence>
<dbReference type="Pfam" id="PF01872">
    <property type="entry name" value="RibD_C"/>
    <property type="match status" value="1"/>
</dbReference>
<comment type="caution">
    <text evidence="2">The sequence shown here is derived from an EMBL/GenBank/DDBJ whole genome shotgun (WGS) entry which is preliminary data.</text>
</comment>